<evidence type="ECO:0000313" key="3">
    <source>
        <dbReference type="Proteomes" id="UP001223390"/>
    </source>
</evidence>
<accession>A0ABT7H6E9</accession>
<proteinExistence type="predicted"/>
<comment type="caution">
    <text evidence="2">The sequence shown here is derived from an EMBL/GenBank/DDBJ whole genome shotgun (WGS) entry which is preliminary data.</text>
</comment>
<gene>
    <name evidence="2" type="ORF">QEZ40_001056</name>
</gene>
<dbReference type="Proteomes" id="UP001223390">
    <property type="component" value="Unassembled WGS sequence"/>
</dbReference>
<feature type="non-terminal residue" evidence="2">
    <location>
        <position position="85"/>
    </location>
</feature>
<sequence>MSQPGAQDWWQKLYEDPDAAPDAGRAPDPGDTLDQRFRSASVLVTDQDPDPGTGPAGQAPPEPPALPGPRREAPAGVAVPPPPPG</sequence>
<name>A0ABT7H6E9_9ACTN</name>
<feature type="region of interest" description="Disordered" evidence="1">
    <location>
        <begin position="1"/>
        <end position="85"/>
    </location>
</feature>
<protein>
    <submittedName>
        <fullName evidence="2">Uncharacterized protein</fullName>
    </submittedName>
</protein>
<dbReference type="EMBL" id="JASITI010000126">
    <property type="protein sequence ID" value="MDK9501468.1"/>
    <property type="molecule type" value="Genomic_DNA"/>
</dbReference>
<feature type="compositionally biased region" description="Pro residues" evidence="1">
    <location>
        <begin position="58"/>
        <end position="67"/>
    </location>
</feature>
<keyword evidence="3" id="KW-1185">Reference proteome</keyword>
<feature type="compositionally biased region" description="Low complexity" evidence="1">
    <location>
        <begin position="20"/>
        <end position="30"/>
    </location>
</feature>
<evidence type="ECO:0000256" key="1">
    <source>
        <dbReference type="SAM" id="MobiDB-lite"/>
    </source>
</evidence>
<evidence type="ECO:0000313" key="2">
    <source>
        <dbReference type="EMBL" id="MDK9501468.1"/>
    </source>
</evidence>
<reference evidence="2 3" key="1">
    <citation type="submission" date="2023-05" db="EMBL/GenBank/DDBJ databases">
        <title>Sequencing and Assembly of Streptomyces sp. NP73.</title>
        <authorList>
            <person name="Konwar A.N."/>
            <person name="Saikia K."/>
            <person name="Thakur D."/>
        </authorList>
    </citation>
    <scope>NUCLEOTIDE SEQUENCE [LARGE SCALE GENOMIC DNA]</scope>
    <source>
        <strain evidence="2 3">NP73</strain>
    </source>
</reference>
<organism evidence="2 3">
    <name type="scientific">Streptomyces katrae</name>
    <dbReference type="NCBI Taxonomy" id="68223"/>
    <lineage>
        <taxon>Bacteria</taxon>
        <taxon>Bacillati</taxon>
        <taxon>Actinomycetota</taxon>
        <taxon>Actinomycetes</taxon>
        <taxon>Kitasatosporales</taxon>
        <taxon>Streptomycetaceae</taxon>
        <taxon>Streptomyces</taxon>
    </lineage>
</organism>